<dbReference type="EMBL" id="BAABCN010000001">
    <property type="protein sequence ID" value="GAA3859563.1"/>
    <property type="molecule type" value="Genomic_DNA"/>
</dbReference>
<organism evidence="3 4">
    <name type="scientific">Leifsonia kafniensis</name>
    <dbReference type="NCBI Taxonomy" id="475957"/>
    <lineage>
        <taxon>Bacteria</taxon>
        <taxon>Bacillati</taxon>
        <taxon>Actinomycetota</taxon>
        <taxon>Actinomycetes</taxon>
        <taxon>Micrococcales</taxon>
        <taxon>Microbacteriaceae</taxon>
        <taxon>Leifsonia</taxon>
    </lineage>
</organism>
<dbReference type="SUPFAM" id="SSF46767">
    <property type="entry name" value="Methylated DNA-protein cysteine methyltransferase, C-terminal domain"/>
    <property type="match status" value="1"/>
</dbReference>
<protein>
    <recommendedName>
        <fullName evidence="2">Methylated-DNA-[protein]-cysteine S-methyltransferase DNA binding domain-containing protein</fullName>
    </recommendedName>
</protein>
<proteinExistence type="predicted"/>
<evidence type="ECO:0000313" key="3">
    <source>
        <dbReference type="EMBL" id="GAA3859563.1"/>
    </source>
</evidence>
<evidence type="ECO:0000259" key="2">
    <source>
        <dbReference type="Pfam" id="PF01035"/>
    </source>
</evidence>
<dbReference type="PANTHER" id="PTHR42942">
    <property type="entry name" value="6-O-METHYLGUANINE DNA METHYLTRANSFERASE"/>
    <property type="match status" value="1"/>
</dbReference>
<evidence type="ECO:0000313" key="4">
    <source>
        <dbReference type="Proteomes" id="UP001501803"/>
    </source>
</evidence>
<dbReference type="RefSeq" id="WP_345061103.1">
    <property type="nucleotide sequence ID" value="NZ_BAABCN010000001.1"/>
</dbReference>
<sequence>MTLTPESSFVDGVLELVRDIPPGRVMTYGGVAAVFGSRGARLVGQIMARYGADVPWWRVIRAGGHPPIGHEARALTHYRDEGTPLTVSSGPAGYRIDFVVARWSPGQDRSDAATPAAAAE</sequence>
<dbReference type="InterPro" id="IPR014048">
    <property type="entry name" value="MethylDNA_cys_MeTrfase_DNA-bd"/>
</dbReference>
<dbReference type="InterPro" id="IPR052520">
    <property type="entry name" value="ATL_DNA_repair"/>
</dbReference>
<gene>
    <name evidence="3" type="ORF">GCM10022381_00330</name>
</gene>
<dbReference type="Gene3D" id="1.10.10.10">
    <property type="entry name" value="Winged helix-like DNA-binding domain superfamily/Winged helix DNA-binding domain"/>
    <property type="match status" value="1"/>
</dbReference>
<dbReference type="CDD" id="cd06445">
    <property type="entry name" value="ATase"/>
    <property type="match status" value="1"/>
</dbReference>
<reference evidence="4" key="1">
    <citation type="journal article" date="2019" name="Int. J. Syst. Evol. Microbiol.">
        <title>The Global Catalogue of Microorganisms (GCM) 10K type strain sequencing project: providing services to taxonomists for standard genome sequencing and annotation.</title>
        <authorList>
            <consortium name="The Broad Institute Genomics Platform"/>
            <consortium name="The Broad Institute Genome Sequencing Center for Infectious Disease"/>
            <person name="Wu L."/>
            <person name="Ma J."/>
        </authorList>
    </citation>
    <scope>NUCLEOTIDE SEQUENCE [LARGE SCALE GENOMIC DNA]</scope>
    <source>
        <strain evidence="4">JCM 17021</strain>
    </source>
</reference>
<comment type="caution">
    <text evidence="3">The sequence shown here is derived from an EMBL/GenBank/DDBJ whole genome shotgun (WGS) entry which is preliminary data.</text>
</comment>
<evidence type="ECO:0000256" key="1">
    <source>
        <dbReference type="ARBA" id="ARBA00022763"/>
    </source>
</evidence>
<feature type="domain" description="Methylated-DNA-[protein]-cysteine S-methyltransferase DNA binding" evidence="2">
    <location>
        <begin position="9"/>
        <end position="65"/>
    </location>
</feature>
<dbReference type="InterPro" id="IPR036388">
    <property type="entry name" value="WH-like_DNA-bd_sf"/>
</dbReference>
<dbReference type="InterPro" id="IPR036217">
    <property type="entry name" value="MethylDNA_cys_MeTrfase_DNAb"/>
</dbReference>
<accession>A0ABP7JYD5</accession>
<keyword evidence="4" id="KW-1185">Reference proteome</keyword>
<keyword evidence="1" id="KW-0227">DNA damage</keyword>
<dbReference type="PANTHER" id="PTHR42942:SF1">
    <property type="entry name" value="ALKYLTRANSFERASE-LIKE PROTEIN 1"/>
    <property type="match status" value="1"/>
</dbReference>
<name>A0ABP7JYD5_9MICO</name>
<dbReference type="Proteomes" id="UP001501803">
    <property type="component" value="Unassembled WGS sequence"/>
</dbReference>
<dbReference type="Pfam" id="PF01035">
    <property type="entry name" value="DNA_binding_1"/>
    <property type="match status" value="1"/>
</dbReference>